<keyword evidence="7" id="KW-0547">Nucleotide-binding</keyword>
<protein>
    <recommendedName>
        <fullName evidence="17">Bifunctional glutamate/proline--tRNA ligase</fullName>
        <ecNumber evidence="2">6.1.1.15</ecNumber>
        <ecNumber evidence="3">6.1.1.17</ecNumber>
    </recommendedName>
    <alternativeName>
        <fullName evidence="18">Bifunctional aminoacyl-tRNA synthetase</fullName>
    </alternativeName>
</protein>
<dbReference type="InterPro" id="IPR004526">
    <property type="entry name" value="Glu-tRNA-synth_arc/euk"/>
</dbReference>
<keyword evidence="24" id="KW-1185">Reference proteome</keyword>
<dbReference type="SUPFAM" id="SSF64586">
    <property type="entry name" value="C-terminal domain of ProRS"/>
    <property type="match status" value="1"/>
</dbReference>
<dbReference type="Pfam" id="PF09180">
    <property type="entry name" value="ProRS-C_1"/>
    <property type="match status" value="1"/>
</dbReference>
<dbReference type="GO" id="GO:0004818">
    <property type="term" value="F:glutamate-tRNA ligase activity"/>
    <property type="evidence" value="ECO:0007669"/>
    <property type="project" value="UniProtKB-EC"/>
</dbReference>
<dbReference type="Gene3D" id="1.10.1160.10">
    <property type="entry name" value="Glutamyl-trna Synthetase, Domain 2"/>
    <property type="match status" value="1"/>
</dbReference>
<keyword evidence="12" id="KW-0030">Aminoacyl-tRNA synthetase</keyword>
<keyword evidence="9" id="KW-0067">ATP-binding</keyword>
<comment type="caution">
    <text evidence="23">The sequence shown here is derived from an EMBL/GenBank/DDBJ whole genome shotgun (WGS) entry which is preliminary data.</text>
</comment>
<keyword evidence="8" id="KW-0862">Zinc</keyword>
<dbReference type="InterPro" id="IPR009068">
    <property type="entry name" value="uS15_NS1_RNA-bd_sf"/>
</dbReference>
<dbReference type="PROSITE" id="PS50405">
    <property type="entry name" value="GST_CTER"/>
    <property type="match status" value="1"/>
</dbReference>
<dbReference type="PRINTS" id="PR00987">
    <property type="entry name" value="TRNASYNTHGLU"/>
</dbReference>
<keyword evidence="10" id="KW-0694">RNA-binding</keyword>
<dbReference type="InterPro" id="IPR049437">
    <property type="entry name" value="tRNA-synt_1c_C2"/>
</dbReference>
<dbReference type="InterPro" id="IPR033721">
    <property type="entry name" value="ProRS_core_arch_euk"/>
</dbReference>
<dbReference type="InterPro" id="IPR020056">
    <property type="entry name" value="Rbsml_bL25/Gln-tRNA_synth_N"/>
</dbReference>
<dbReference type="SUPFAM" id="SSF52954">
    <property type="entry name" value="Class II aaRS ABD-related"/>
    <property type="match status" value="1"/>
</dbReference>
<feature type="compositionally biased region" description="Polar residues" evidence="19">
    <location>
        <begin position="813"/>
        <end position="826"/>
    </location>
</feature>
<dbReference type="InterPro" id="IPR045864">
    <property type="entry name" value="aa-tRNA-synth_II/BPL/LPL"/>
</dbReference>
<dbReference type="InterPro" id="IPR000738">
    <property type="entry name" value="WHEP-TRS_dom"/>
</dbReference>
<dbReference type="GO" id="GO:0017101">
    <property type="term" value="C:aminoacyl-tRNA synthetase multienzyme complex"/>
    <property type="evidence" value="ECO:0007669"/>
    <property type="project" value="UniProtKB-ARBA"/>
</dbReference>
<dbReference type="CDD" id="cd00778">
    <property type="entry name" value="ProRS_core_arch_euk"/>
    <property type="match status" value="1"/>
</dbReference>
<dbReference type="Gene3D" id="3.30.930.10">
    <property type="entry name" value="Bira Bifunctional Protein, Domain 2"/>
    <property type="match status" value="1"/>
</dbReference>
<comment type="similarity">
    <text evidence="1">In the C-terminal section; belongs to the class-II aminoacyl-tRNA synthetase family.</text>
</comment>
<feature type="compositionally biased region" description="Gly residues" evidence="19">
    <location>
        <begin position="1001"/>
        <end position="1010"/>
    </location>
</feature>
<dbReference type="InterPro" id="IPR016061">
    <property type="entry name" value="Pro-tRNA_ligase_II_C"/>
</dbReference>
<evidence type="ECO:0000256" key="10">
    <source>
        <dbReference type="ARBA" id="ARBA00022884"/>
    </source>
</evidence>
<evidence type="ECO:0000259" key="22">
    <source>
        <dbReference type="PROSITE" id="PS51185"/>
    </source>
</evidence>
<dbReference type="GO" id="GO:0004827">
    <property type="term" value="F:proline-tRNA ligase activity"/>
    <property type="evidence" value="ECO:0007669"/>
    <property type="project" value="UniProtKB-EC"/>
</dbReference>
<dbReference type="FunFam" id="2.40.240.10:FF:000005">
    <property type="entry name" value="Bifunctional glutamate/proline--tRNA ligase"/>
    <property type="match status" value="1"/>
</dbReference>
<dbReference type="InterPro" id="IPR017449">
    <property type="entry name" value="Pro-tRNA_synth_II"/>
</dbReference>
<evidence type="ECO:0000256" key="15">
    <source>
        <dbReference type="ARBA" id="ARBA00050792"/>
    </source>
</evidence>
<dbReference type="EMBL" id="VCAZ01000059">
    <property type="protein sequence ID" value="TSN67076.1"/>
    <property type="molecule type" value="Genomic_DNA"/>
</dbReference>
<evidence type="ECO:0000256" key="2">
    <source>
        <dbReference type="ARBA" id="ARBA00012831"/>
    </source>
</evidence>
<dbReference type="SUPFAM" id="SSF52374">
    <property type="entry name" value="Nucleotidylyl transferase"/>
    <property type="match status" value="1"/>
</dbReference>
<organism evidence="23 24">
    <name type="scientific">Bagarius yarrelli</name>
    <name type="common">Goonch</name>
    <name type="synonym">Bagrus yarrelli</name>
    <dbReference type="NCBI Taxonomy" id="175774"/>
    <lineage>
        <taxon>Eukaryota</taxon>
        <taxon>Metazoa</taxon>
        <taxon>Chordata</taxon>
        <taxon>Craniata</taxon>
        <taxon>Vertebrata</taxon>
        <taxon>Euteleostomi</taxon>
        <taxon>Actinopterygii</taxon>
        <taxon>Neopterygii</taxon>
        <taxon>Teleostei</taxon>
        <taxon>Ostariophysi</taxon>
        <taxon>Siluriformes</taxon>
        <taxon>Sisoridae</taxon>
        <taxon>Sisorinae</taxon>
        <taxon>Bagarius</taxon>
    </lineage>
</organism>
<feature type="region of interest" description="Disordered" evidence="19">
    <location>
        <begin position="640"/>
        <end position="681"/>
    </location>
</feature>
<feature type="region of interest" description="Disordered" evidence="19">
    <location>
        <begin position="797"/>
        <end position="829"/>
    </location>
</feature>
<dbReference type="InterPro" id="IPR010987">
    <property type="entry name" value="Glutathione-S-Trfase_C-like"/>
</dbReference>
<evidence type="ECO:0000256" key="7">
    <source>
        <dbReference type="ARBA" id="ARBA00022741"/>
    </source>
</evidence>
<feature type="region of interest" description="Disordered" evidence="19">
    <location>
        <begin position="960"/>
        <end position="1014"/>
    </location>
</feature>
<dbReference type="InterPro" id="IPR011035">
    <property type="entry name" value="Ribosomal_bL25/Gln-tRNA_synth"/>
</dbReference>
<dbReference type="PROSITE" id="PS50862">
    <property type="entry name" value="AA_TRNA_LIGASE_II"/>
    <property type="match status" value="1"/>
</dbReference>
<evidence type="ECO:0000256" key="9">
    <source>
        <dbReference type="ARBA" id="ARBA00022840"/>
    </source>
</evidence>
<feature type="domain" description="WHEP-TRS" evidence="22">
    <location>
        <begin position="749"/>
        <end position="805"/>
    </location>
</feature>
<sequence>MLEQTEVDHWLEFSARSLNGQPNLAPALADLDAALALRTFLVGHTLTLADLCVWAALKGSQEWQTVQAKPGSFPHVRRWFSFLSSRVPFSEVGAKWASKLSSSQAAPVTKEKKQDVGKFVELPGAEMGKVVVRFPPEASGYLHIGHAKAALLNQHYQINFKGKLIMRFDDTNPEKEKEDFEKVILEDVAMLQIKPDQFTFTSDHFPTIQRLAEQLLQEGKAYIDDTPPDTMKQEREQRIESRHRTNSVEKNLQMWEEMKAGTDFGQTCCMRAKIDMNSNNGCMRDPTLYRCKIAAHPRTGNTYKVYPTYDFACPIVDSIEGVTHALRTTEYHDRDEQFYWVIDALRLRKPYIWEYARLNLNNTVLSKRKLTWFVDQGYVDGWDDPRFPTVRGVLRRGMTVEGLKQFIAAQGGSRSVVNMEWDKIWSFNKKVIDPIAPRYSALLKSQVVPISISDAKEEMKEVPKHPKNTDVGMKQVWYGPKVYIEGADAETFTEGETVTFINWGNIIITKIQKDSNGAILSLEGRLNLENTDYKKTTKITWLVETTKAPFTPTVCVNYQHLITKPVLGKDDNFKDYINPNSKLEEIMIGDPCLKDLKKGDIIQLQRRGFYICDQPYEPVSPHSCKESPCVLLYIPDGHTKEMPTSGSKEKSKSQPTTKPVSAKPEVSSTPAAKNPSISSSCPYTRVAEQGEVVRKLKAEKAPKDKIDAAVKDLLALKAEFKQLTGQDYKPGMTPPTAAPTQSAPTSSSSPTDLYTQVAAQGEVVRKLKTEKAAKDQVDAAVKQLLALKAEYKKVTGQDYKPGAAPAPAAPAPSTTMPPETLSSQCPNKDPVDIYQRVAQQGDLVRKLKTEKAPKDQVDAAVKQLLDLKAEYKQQTGKEYKPGQAPCSAPAPVQANPAPPQSSVSPQAQALYVQVSQQGEQVRKLKAEKAPKEQVDTAVKTLLELKGQYKALTGQEYKPVTAAAGAEDKSRKDRENTSEKQGGGGGRKPQKGGEKPQQGQQSGAGGTGDGQGLKKQTRLGLEAKKEENLADWYSQVITKAEMIEYYDVSGCYVLRPWAYSIWESIKDFFDREIRKLGVENCYFPMFVSQAALEKEKTHIADFAPEVAWVTRSGKTELAEPIAVRPTSETVMYPAYAKWVQSHRDLPIKLNQWCNVVRWEFKHPQPFLRTREFLWQEGHTAFATKEEAVEEVLQILDLYARVYEELMAIPVVKGRKTEKEKFAGGDYTTTIEAYISASGRAIQGATSHHLGQNFSRMFEIVFEDPKKPGEKQLAYQNSWGITTRTIGVLTMVHGDNMGLVLPPRVACLQVIIIPCGITVTLPEAEKELLLAQCSKYLSRLQKAEIRVKSDVRDNYSPGWKFNHWELKGVPIRLEVGPKDLKQNQCVAVRRDTGEKIILPDGDLEKKITQMLEDIQDNLFKRASNDLKSHMVAVDTMEQFQKELDQGKIVQIPFCGGIECEDWIKKTTAKDQDLEPGAPSMGAKSLCIPFQPLKTFQPGQMCVSGKEPAQLVKHVGDIKFECTAMENLSEDGFESCQQFEGWSTCRSKHWDEDHRDSSDFGDWTSFNKGLSKDVVKPTSDQEHELENDDEPWMVIHHCFHVEEMVRDTGMMDVLPLAQLLHHSTHTPPPQAVLLREGASFYHSLMCESKSLSSMGLKPNLYSQKQLTDTLQLEQTNLCLQNPDLPQLGFGKPESSSAALIQTKLTSSTLCQNAPRFFYQISQQWLSLRLQKHQGKKDLL</sequence>
<dbReference type="SMART" id="SM00946">
    <property type="entry name" value="ProRS-C_1"/>
    <property type="match status" value="1"/>
</dbReference>
<dbReference type="InterPro" id="IPR001412">
    <property type="entry name" value="aa-tRNA-synth_I_CS"/>
</dbReference>
<evidence type="ECO:0000313" key="23">
    <source>
        <dbReference type="EMBL" id="TSN67076.1"/>
    </source>
</evidence>
<dbReference type="FunFam" id="3.30.110.30:FF:000001">
    <property type="entry name" value="Bifunctional glutamate/proline--tRNA ligase"/>
    <property type="match status" value="1"/>
</dbReference>
<dbReference type="FunFam" id="3.30.930.10:FF:000007">
    <property type="entry name" value="Bifunctional glutamate/proline--tRNA ligase"/>
    <property type="match status" value="1"/>
</dbReference>
<feature type="domain" description="GST C-terminal" evidence="20">
    <location>
        <begin position="1"/>
        <end position="108"/>
    </location>
</feature>
<dbReference type="GO" id="GO:0003723">
    <property type="term" value="F:RNA binding"/>
    <property type="evidence" value="ECO:0007669"/>
    <property type="project" value="UniProtKB-KW"/>
</dbReference>
<feature type="region of interest" description="Disordered" evidence="19">
    <location>
        <begin position="726"/>
        <end position="752"/>
    </location>
</feature>
<dbReference type="SMART" id="SM00991">
    <property type="entry name" value="WHEP-TRS"/>
    <property type="match status" value="4"/>
</dbReference>
<dbReference type="InterPro" id="IPR036282">
    <property type="entry name" value="Glutathione-S-Trfase_C_sf"/>
</dbReference>
<dbReference type="GO" id="GO:0005524">
    <property type="term" value="F:ATP binding"/>
    <property type="evidence" value="ECO:0007669"/>
    <property type="project" value="UniProtKB-KW"/>
</dbReference>
<keyword evidence="13" id="KW-0511">Multifunctional enzyme</keyword>
<dbReference type="CDD" id="cd00807">
    <property type="entry name" value="GlnRS_core"/>
    <property type="match status" value="1"/>
</dbReference>
<dbReference type="GO" id="GO:0046872">
    <property type="term" value="F:metal ion binding"/>
    <property type="evidence" value="ECO:0007669"/>
    <property type="project" value="UniProtKB-KW"/>
</dbReference>
<keyword evidence="6" id="KW-0479">Metal-binding</keyword>
<dbReference type="InterPro" id="IPR004154">
    <property type="entry name" value="Anticodon-bd"/>
</dbReference>
<dbReference type="InterPro" id="IPR002314">
    <property type="entry name" value="aa-tRNA-synt_IIb"/>
</dbReference>
<dbReference type="PANTHER" id="PTHR43382:SF2">
    <property type="entry name" value="BIFUNCTIONAL GLUTAMATE_PROLINE--TRNA LIGASE"/>
    <property type="match status" value="1"/>
</dbReference>
<dbReference type="CDD" id="cd00862">
    <property type="entry name" value="ProRS_anticodon_zinc"/>
    <property type="match status" value="1"/>
</dbReference>
<dbReference type="Pfam" id="PF00458">
    <property type="entry name" value="WHEP-TRS"/>
    <property type="match status" value="4"/>
</dbReference>
<evidence type="ECO:0000259" key="20">
    <source>
        <dbReference type="PROSITE" id="PS50405"/>
    </source>
</evidence>
<reference evidence="23 24" key="1">
    <citation type="journal article" date="2019" name="Genome Biol. Evol.">
        <title>Whole-Genome Sequencing of the Giant Devil Catfish, Bagarius yarrelli.</title>
        <authorList>
            <person name="Jiang W."/>
            <person name="Lv Y."/>
            <person name="Cheng L."/>
            <person name="Yang K."/>
            <person name="Chao B."/>
            <person name="Wang X."/>
            <person name="Li Y."/>
            <person name="Pan X."/>
            <person name="You X."/>
            <person name="Zhang Y."/>
            <person name="Yang J."/>
            <person name="Li J."/>
            <person name="Zhang X."/>
            <person name="Liu S."/>
            <person name="Sun C."/>
            <person name="Yang J."/>
            <person name="Shi Q."/>
        </authorList>
    </citation>
    <scope>NUCLEOTIDE SEQUENCE [LARGE SCALE GENOMIC DNA]</scope>
    <source>
        <strain evidence="23">JWS20170419001</strain>
        <tissue evidence="23">Muscle</tissue>
    </source>
</reference>
<dbReference type="InterPro" id="IPR004046">
    <property type="entry name" value="GST_C"/>
</dbReference>
<dbReference type="Pfam" id="PF00749">
    <property type="entry name" value="tRNA-synt_1c"/>
    <property type="match status" value="1"/>
</dbReference>
<dbReference type="Gene3D" id="3.90.800.10">
    <property type="entry name" value="Glutamyl-tRNA Synthetase, Domain 3"/>
    <property type="match status" value="1"/>
</dbReference>
<dbReference type="FunFam" id="3.40.50.620:FF:000070">
    <property type="entry name" value="Bifunctional glutamate/proline--tRNA ligase"/>
    <property type="match status" value="1"/>
</dbReference>
<dbReference type="GO" id="GO:0006433">
    <property type="term" value="P:prolyl-tRNA aminoacylation"/>
    <property type="evidence" value="ECO:0007669"/>
    <property type="project" value="InterPro"/>
</dbReference>
<feature type="region of interest" description="Disordered" evidence="19">
    <location>
        <begin position="875"/>
        <end position="907"/>
    </location>
</feature>
<evidence type="ECO:0000256" key="18">
    <source>
        <dbReference type="ARBA" id="ARBA00076053"/>
    </source>
</evidence>
<dbReference type="Pfam" id="PF00043">
    <property type="entry name" value="GST_C"/>
    <property type="match status" value="1"/>
</dbReference>
<dbReference type="Gene3D" id="1.10.287.10">
    <property type="entry name" value="S15/NS1, RNA-binding"/>
    <property type="match status" value="4"/>
</dbReference>
<dbReference type="InterPro" id="IPR036621">
    <property type="entry name" value="Anticodon-bd_dom_sf"/>
</dbReference>
<dbReference type="FunFam" id="3.90.800.10:FF:000001">
    <property type="entry name" value="Glutamine--tRNA ligase"/>
    <property type="match status" value="1"/>
</dbReference>
<dbReference type="InterPro" id="IPR014729">
    <property type="entry name" value="Rossmann-like_a/b/a_fold"/>
</dbReference>
<evidence type="ECO:0000256" key="3">
    <source>
        <dbReference type="ARBA" id="ARBA00012835"/>
    </source>
</evidence>
<evidence type="ECO:0000256" key="12">
    <source>
        <dbReference type="ARBA" id="ARBA00023146"/>
    </source>
</evidence>
<comment type="catalytic activity">
    <reaction evidence="15">
        <text>tRNA(Pro) + L-proline + ATP = L-prolyl-tRNA(Pro) + AMP + diphosphate</text>
        <dbReference type="Rhea" id="RHEA:14305"/>
        <dbReference type="Rhea" id="RHEA-COMP:9700"/>
        <dbReference type="Rhea" id="RHEA-COMP:9702"/>
        <dbReference type="ChEBI" id="CHEBI:30616"/>
        <dbReference type="ChEBI" id="CHEBI:33019"/>
        <dbReference type="ChEBI" id="CHEBI:60039"/>
        <dbReference type="ChEBI" id="CHEBI:78442"/>
        <dbReference type="ChEBI" id="CHEBI:78532"/>
        <dbReference type="ChEBI" id="CHEBI:456215"/>
        <dbReference type="EC" id="6.1.1.15"/>
    </reaction>
    <physiologicalReaction direction="left-to-right" evidence="15">
        <dbReference type="Rhea" id="RHEA:14306"/>
    </physiologicalReaction>
</comment>
<dbReference type="InterPro" id="IPR000924">
    <property type="entry name" value="Glu/Gln-tRNA-synth"/>
</dbReference>
<dbReference type="PROSITE" id="PS51185">
    <property type="entry name" value="WHEP_TRS_2"/>
    <property type="match status" value="4"/>
</dbReference>
<keyword evidence="5 23" id="KW-0436">Ligase</keyword>
<dbReference type="FunFam" id="1.10.287.10:FF:000004">
    <property type="entry name" value="bifunctional glutamate/proline--tRNA ligase"/>
    <property type="match status" value="3"/>
</dbReference>
<dbReference type="Gene3D" id="1.20.1050.130">
    <property type="match status" value="1"/>
</dbReference>
<dbReference type="FunFam" id="1.10.1160.10:FF:000001">
    <property type="entry name" value="Glutamine--tRNA ligase"/>
    <property type="match status" value="1"/>
</dbReference>
<feature type="compositionally biased region" description="Low complexity" evidence="19">
    <location>
        <begin position="738"/>
        <end position="751"/>
    </location>
</feature>
<dbReference type="GO" id="GO:0006424">
    <property type="term" value="P:glutamyl-tRNA aminoacylation"/>
    <property type="evidence" value="ECO:0007669"/>
    <property type="project" value="InterPro"/>
</dbReference>
<proteinExistence type="inferred from homology"/>
<feature type="compositionally biased region" description="Polar residues" evidence="19">
    <location>
        <begin position="666"/>
        <end position="681"/>
    </location>
</feature>
<dbReference type="Proteomes" id="UP000319801">
    <property type="component" value="Unassembled WGS sequence"/>
</dbReference>
<dbReference type="CDD" id="cd00936">
    <property type="entry name" value="WEPRS_RNA"/>
    <property type="match status" value="4"/>
</dbReference>
<dbReference type="NCBIfam" id="TIGR00408">
    <property type="entry name" value="proS_fam_I"/>
    <property type="match status" value="1"/>
</dbReference>
<dbReference type="EC" id="6.1.1.15" evidence="2"/>
<feature type="domain" description="WHEP-TRS" evidence="22">
    <location>
        <begin position="678"/>
        <end position="734"/>
    </location>
</feature>
<dbReference type="PROSITE" id="PS00762">
    <property type="entry name" value="WHEP_TRS_1"/>
    <property type="match status" value="4"/>
</dbReference>
<dbReference type="InterPro" id="IPR004499">
    <property type="entry name" value="Pro-tRNA-ligase_IIa_arc-type"/>
</dbReference>
<evidence type="ECO:0000256" key="17">
    <source>
        <dbReference type="ARBA" id="ARBA00067786"/>
    </source>
</evidence>
<evidence type="ECO:0000256" key="16">
    <source>
        <dbReference type="ARBA" id="ARBA00061295"/>
    </source>
</evidence>
<evidence type="ECO:0000256" key="8">
    <source>
        <dbReference type="ARBA" id="ARBA00022833"/>
    </source>
</evidence>
<dbReference type="InterPro" id="IPR020058">
    <property type="entry name" value="Glu/Gln-tRNA-synth_Ib_cat-dom"/>
</dbReference>
<dbReference type="Pfam" id="PF03129">
    <property type="entry name" value="HGTP_anticodon"/>
    <property type="match status" value="1"/>
</dbReference>
<dbReference type="SUPFAM" id="SSF47616">
    <property type="entry name" value="GST C-terminal domain-like"/>
    <property type="match status" value="1"/>
</dbReference>
<dbReference type="SUPFAM" id="SSF55681">
    <property type="entry name" value="Class II aaRS and biotin synthetases"/>
    <property type="match status" value="1"/>
</dbReference>
<dbReference type="Pfam" id="PF20974">
    <property type="entry name" value="tRNA-synt_1c_C2"/>
    <property type="match status" value="1"/>
</dbReference>
<feature type="compositionally biased region" description="Low complexity" evidence="19">
    <location>
        <begin position="889"/>
        <end position="907"/>
    </location>
</feature>
<dbReference type="OrthoDB" id="1350766at2759"/>
<feature type="compositionally biased region" description="Basic and acidic residues" evidence="19">
    <location>
        <begin position="965"/>
        <end position="977"/>
    </location>
</feature>
<comment type="similarity">
    <text evidence="16">In the N-terminal section; belongs to the class-I aminoacyl-tRNA synthetase family. Glutamate--tRNA ligase type 2 subfamily.</text>
</comment>
<gene>
    <name evidence="23" type="ORF">Baya_8892</name>
</gene>
<evidence type="ECO:0000256" key="19">
    <source>
        <dbReference type="SAM" id="MobiDB-lite"/>
    </source>
</evidence>
<feature type="domain" description="Aminoacyl-transfer RNA synthetases class-II family profile" evidence="21">
    <location>
        <begin position="1049"/>
        <end position="1300"/>
    </location>
</feature>
<accession>A0A556U7I9</accession>
<evidence type="ECO:0000313" key="24">
    <source>
        <dbReference type="Proteomes" id="UP000319801"/>
    </source>
</evidence>
<dbReference type="Pfam" id="PF00587">
    <property type="entry name" value="tRNA-synt_2b"/>
    <property type="match status" value="1"/>
</dbReference>
<dbReference type="PANTHER" id="PTHR43382">
    <property type="entry name" value="PROLYL-TRNA SYNTHETASE"/>
    <property type="match status" value="1"/>
</dbReference>
<evidence type="ECO:0000256" key="5">
    <source>
        <dbReference type="ARBA" id="ARBA00022598"/>
    </source>
</evidence>
<comment type="catalytic activity">
    <reaction evidence="14">
        <text>tRNA(Glu) + L-glutamate + ATP = L-glutamyl-tRNA(Glu) + AMP + diphosphate</text>
        <dbReference type="Rhea" id="RHEA:23540"/>
        <dbReference type="Rhea" id="RHEA-COMP:9663"/>
        <dbReference type="Rhea" id="RHEA-COMP:9680"/>
        <dbReference type="ChEBI" id="CHEBI:29985"/>
        <dbReference type="ChEBI" id="CHEBI:30616"/>
        <dbReference type="ChEBI" id="CHEBI:33019"/>
        <dbReference type="ChEBI" id="CHEBI:78442"/>
        <dbReference type="ChEBI" id="CHEBI:78520"/>
        <dbReference type="ChEBI" id="CHEBI:456215"/>
        <dbReference type="EC" id="6.1.1.17"/>
    </reaction>
    <physiologicalReaction direction="left-to-right" evidence="14">
        <dbReference type="Rhea" id="RHEA:23541"/>
    </physiologicalReaction>
</comment>
<dbReference type="Gene3D" id="3.40.50.800">
    <property type="entry name" value="Anticodon-binding domain"/>
    <property type="match status" value="1"/>
</dbReference>
<dbReference type="HAMAP" id="MF_01571">
    <property type="entry name" value="Pro_tRNA_synth_type3"/>
    <property type="match status" value="1"/>
</dbReference>
<dbReference type="CDD" id="cd10309">
    <property type="entry name" value="GST_C_GluProRS_N"/>
    <property type="match status" value="1"/>
</dbReference>
<dbReference type="SUPFAM" id="SSF47060">
    <property type="entry name" value="S15/NS1 RNA-binding domain"/>
    <property type="match status" value="4"/>
</dbReference>
<feature type="domain" description="WHEP-TRS" evidence="22">
    <location>
        <begin position="906"/>
        <end position="962"/>
    </location>
</feature>
<name>A0A556U7I9_BAGYA</name>
<evidence type="ECO:0000256" key="14">
    <source>
        <dbReference type="ARBA" id="ARBA00047366"/>
    </source>
</evidence>
<feature type="domain" description="WHEP-TRS" evidence="22">
    <location>
        <begin position="829"/>
        <end position="885"/>
    </location>
</feature>
<feature type="compositionally biased region" description="Basic and acidic residues" evidence="19">
    <location>
        <begin position="640"/>
        <end position="652"/>
    </location>
</feature>
<dbReference type="EC" id="6.1.1.17" evidence="3"/>
<evidence type="ECO:0000259" key="21">
    <source>
        <dbReference type="PROSITE" id="PS50862"/>
    </source>
</evidence>
<evidence type="ECO:0000256" key="1">
    <source>
        <dbReference type="ARBA" id="ARBA00009968"/>
    </source>
</evidence>
<dbReference type="NCBIfam" id="TIGR00463">
    <property type="entry name" value="gltX_arch"/>
    <property type="match status" value="1"/>
</dbReference>
<dbReference type="HAMAP" id="MF_02076">
    <property type="entry name" value="Glu_tRNA_synth_type2"/>
    <property type="match status" value="1"/>
</dbReference>
<keyword evidence="4" id="KW-0597">Phosphoprotein</keyword>
<keyword evidence="11" id="KW-0648">Protein biosynthesis</keyword>
<evidence type="ECO:0000256" key="4">
    <source>
        <dbReference type="ARBA" id="ARBA00022553"/>
    </source>
</evidence>
<dbReference type="Gene3D" id="2.40.240.10">
    <property type="entry name" value="Ribosomal Protein L25, Chain P"/>
    <property type="match status" value="2"/>
</dbReference>
<dbReference type="InterPro" id="IPR020061">
    <property type="entry name" value="Glu_tRNA_lig_a-bdl"/>
</dbReference>
<evidence type="ECO:0000256" key="6">
    <source>
        <dbReference type="ARBA" id="ARBA00022723"/>
    </source>
</evidence>
<dbReference type="GO" id="GO:0005737">
    <property type="term" value="C:cytoplasm"/>
    <property type="evidence" value="ECO:0007669"/>
    <property type="project" value="InterPro"/>
</dbReference>
<dbReference type="Gene3D" id="3.30.110.30">
    <property type="entry name" value="C-terminal domain of ProRS"/>
    <property type="match status" value="1"/>
</dbReference>
<dbReference type="FunFam" id="3.40.50.800:FF:000005">
    <property type="entry name" value="bifunctional glutamate/proline--tRNA ligase"/>
    <property type="match status" value="1"/>
</dbReference>
<dbReference type="SUPFAM" id="SSF50715">
    <property type="entry name" value="Ribosomal protein L25-like"/>
    <property type="match status" value="1"/>
</dbReference>
<dbReference type="InterPro" id="IPR006195">
    <property type="entry name" value="aa-tRNA-synth_II"/>
</dbReference>
<evidence type="ECO:0000256" key="11">
    <source>
        <dbReference type="ARBA" id="ARBA00022917"/>
    </source>
</evidence>
<dbReference type="PROSITE" id="PS00178">
    <property type="entry name" value="AA_TRNA_LIGASE_I"/>
    <property type="match status" value="1"/>
</dbReference>
<dbReference type="Pfam" id="PF03950">
    <property type="entry name" value="tRNA-synt_1c_C"/>
    <property type="match status" value="1"/>
</dbReference>
<dbReference type="Gene3D" id="3.40.50.620">
    <property type="entry name" value="HUPs"/>
    <property type="match status" value="1"/>
</dbReference>
<dbReference type="FunFam" id="1.10.287.10:FF:000006">
    <property type="entry name" value="Bifunctional glutamate/proline--tRNA ligase"/>
    <property type="match status" value="1"/>
</dbReference>
<evidence type="ECO:0000256" key="13">
    <source>
        <dbReference type="ARBA" id="ARBA00023268"/>
    </source>
</evidence>
<dbReference type="InterPro" id="IPR020059">
    <property type="entry name" value="Glu/Gln-tRNA-synth_Ib_codon-bd"/>
</dbReference>